<dbReference type="EMBL" id="JBHXCV010000001">
    <property type="protein sequence ID" value="MFD6792233.1"/>
    <property type="molecule type" value="Genomic_DNA"/>
</dbReference>
<dbReference type="Gene3D" id="2.30.110.10">
    <property type="entry name" value="Electron Transport, Fmn-binding Protein, Chain A"/>
    <property type="match status" value="1"/>
</dbReference>
<dbReference type="RefSeq" id="WP_258936295.1">
    <property type="nucleotide sequence ID" value="NZ_JANBBF010000009.1"/>
</dbReference>
<dbReference type="Pfam" id="PF10012">
    <property type="entry name" value="DUF2255"/>
    <property type="match status" value="1"/>
</dbReference>
<dbReference type="Proteomes" id="UP001598673">
    <property type="component" value="Unassembled WGS sequence"/>
</dbReference>
<protein>
    <submittedName>
        <fullName evidence="1">Nitroreductase/quinone reductase family protein</fullName>
    </submittedName>
</protein>
<sequence>MAWDPKVKTIRIVTRGRVTGRVHPVTTWFAGAGGAVYVAARHGLRSDWLRNAVAASAVELRRGHLSWTAEAALVHDAEEVDHALDAFAGKYAEHRAIISTWRADPPTFVRFRWIE</sequence>
<proteinExistence type="predicted"/>
<name>A0ABW6FX61_9PSEU</name>
<gene>
    <name evidence="1" type="ORF">ACFWGY_02725</name>
</gene>
<reference evidence="1 2" key="1">
    <citation type="submission" date="2024-09" db="EMBL/GenBank/DDBJ databases">
        <title>The Natural Products Discovery Center: Release of the First 8490 Sequenced Strains for Exploring Actinobacteria Biosynthetic Diversity.</title>
        <authorList>
            <person name="Kalkreuter E."/>
            <person name="Kautsar S.A."/>
            <person name="Yang D."/>
            <person name="Bader C.D."/>
            <person name="Teijaro C.N."/>
            <person name="Fluegel L."/>
            <person name="Davis C.M."/>
            <person name="Simpson J.R."/>
            <person name="Lauterbach L."/>
            <person name="Steele A.D."/>
            <person name="Gui C."/>
            <person name="Meng S."/>
            <person name="Li G."/>
            <person name="Viehrig K."/>
            <person name="Ye F."/>
            <person name="Su P."/>
            <person name="Kiefer A.F."/>
            <person name="Nichols A."/>
            <person name="Cepeda A.J."/>
            <person name="Yan W."/>
            <person name="Fan B."/>
            <person name="Jiang Y."/>
            <person name="Adhikari A."/>
            <person name="Zheng C.-J."/>
            <person name="Schuster L."/>
            <person name="Cowan T.M."/>
            <person name="Smanski M.J."/>
            <person name="Chevrette M.G."/>
            <person name="De Carvalho L.P.S."/>
            <person name="Shen B."/>
        </authorList>
    </citation>
    <scope>NUCLEOTIDE SEQUENCE [LARGE SCALE GENOMIC DNA]</scope>
    <source>
        <strain evidence="1 2">NPDC060353</strain>
    </source>
</reference>
<evidence type="ECO:0000313" key="1">
    <source>
        <dbReference type="EMBL" id="MFD6792233.1"/>
    </source>
</evidence>
<accession>A0ABW6FX61</accession>
<keyword evidence="2" id="KW-1185">Reference proteome</keyword>
<evidence type="ECO:0000313" key="2">
    <source>
        <dbReference type="Proteomes" id="UP001598673"/>
    </source>
</evidence>
<comment type="caution">
    <text evidence="1">The sequence shown here is derived from an EMBL/GenBank/DDBJ whole genome shotgun (WGS) entry which is preliminary data.</text>
</comment>
<dbReference type="InterPro" id="IPR016888">
    <property type="entry name" value="UCP028498"/>
</dbReference>
<organism evidence="1 2">
    <name type="scientific">Prauserella salsuginis</name>
    <dbReference type="NCBI Taxonomy" id="387889"/>
    <lineage>
        <taxon>Bacteria</taxon>
        <taxon>Bacillati</taxon>
        <taxon>Actinomycetota</taxon>
        <taxon>Actinomycetes</taxon>
        <taxon>Pseudonocardiales</taxon>
        <taxon>Pseudonocardiaceae</taxon>
        <taxon>Prauserella</taxon>
        <taxon>Prauserella salsuginis group</taxon>
    </lineage>
</organism>
<dbReference type="InterPro" id="IPR012349">
    <property type="entry name" value="Split_barrel_FMN-bd"/>
</dbReference>
<dbReference type="SUPFAM" id="SSF50475">
    <property type="entry name" value="FMN-binding split barrel"/>
    <property type="match status" value="1"/>
</dbReference>